<comment type="cofactor">
    <cofactor evidence="1 8">
        <name>pyridoxal 5'-phosphate</name>
        <dbReference type="ChEBI" id="CHEBI:597326"/>
    </cofactor>
</comment>
<dbReference type="STRING" id="1064592.G0VD08"/>
<evidence type="ECO:0000313" key="11">
    <source>
        <dbReference type="Proteomes" id="UP000001640"/>
    </source>
</evidence>
<dbReference type="AlphaFoldDB" id="G0VD08"/>
<dbReference type="PIRSF" id="PIRSF000524">
    <property type="entry name" value="SPT"/>
    <property type="match status" value="1"/>
</dbReference>
<dbReference type="OrthoDB" id="7403325at2759"/>
<dbReference type="FunCoup" id="G0VD08">
    <property type="interactions" value="1480"/>
</dbReference>
<evidence type="ECO:0000256" key="1">
    <source>
        <dbReference type="ARBA" id="ARBA00001933"/>
    </source>
</evidence>
<evidence type="ECO:0000256" key="2">
    <source>
        <dbReference type="ARBA" id="ARBA00009236"/>
    </source>
</evidence>
<keyword evidence="6 8" id="KW-0663">Pyridoxal phosphate</keyword>
<evidence type="ECO:0000259" key="9">
    <source>
        <dbReference type="Pfam" id="PF00266"/>
    </source>
</evidence>
<dbReference type="Gene3D" id="3.90.1150.10">
    <property type="entry name" value="Aspartate Aminotransferase, domain 1"/>
    <property type="match status" value="1"/>
</dbReference>
<dbReference type="InterPro" id="IPR015421">
    <property type="entry name" value="PyrdxlP-dep_Trfase_major"/>
</dbReference>
<dbReference type="GO" id="GO:0005777">
    <property type="term" value="C:peroxisome"/>
    <property type="evidence" value="ECO:0007669"/>
    <property type="project" value="TreeGrafter"/>
</dbReference>
<dbReference type="InterPro" id="IPR000192">
    <property type="entry name" value="Aminotrans_V_dom"/>
</dbReference>
<dbReference type="EC" id="2.6.1.44" evidence="3"/>
<feature type="domain" description="Aminotransferase class V" evidence="9">
    <location>
        <begin position="40"/>
        <end position="322"/>
    </location>
</feature>
<proteinExistence type="inferred from homology"/>
<dbReference type="GeneID" id="96902951"/>
<dbReference type="OMA" id="YEWDTPA"/>
<dbReference type="FunFam" id="3.90.1150.10:FF:000049">
    <property type="entry name" value="Alanine-glyoxylate aminotransferase 1"/>
    <property type="match status" value="1"/>
</dbReference>
<keyword evidence="5" id="KW-0808">Transferase</keyword>
<dbReference type="InterPro" id="IPR015424">
    <property type="entry name" value="PyrdxlP-dep_Trfase"/>
</dbReference>
<dbReference type="eggNOG" id="KOG2862">
    <property type="taxonomic scope" value="Eukaryota"/>
</dbReference>
<dbReference type="FunFam" id="3.40.640.10:FF:000027">
    <property type="entry name" value="Serine--pyruvate aminotransferase, mitochondrial"/>
    <property type="match status" value="1"/>
</dbReference>
<evidence type="ECO:0000256" key="7">
    <source>
        <dbReference type="PIRSR" id="PIRSR000524-1"/>
    </source>
</evidence>
<name>G0VD08_NAUCA</name>
<gene>
    <name evidence="10" type="primary">NCAS0C03790</name>
    <name evidence="10" type="ordered locus">NCAS_0C03790</name>
</gene>
<dbReference type="HOGENOM" id="CLU_027686_5_2_1"/>
<sequence length="394" mass="42855">MFKNLIANSKNLSYKMSQEATTLLIPGPVRLSPHVQSALSIQSLSHTSPEFVTIYQRVLQNTRRLFKADVKKGLPIVLAGSGTLGFDLVGANLVSPKDEIYVISTGFFSDEFAECLNGYGANITTSRGPVGDIPDLNLIKKTLQENKFKLVVMTQVDTSTGVLNDVESICKLVRDVSPDSLIVVDGVCSIGCETLEFDKWGVDFCLTASQKAIGAPPGLSIAMISERALETALDNKASVKPFFSSLIKWSPILKGFEEGRASYFATPPVQLINSLDVALDEILEQDGGLDKRVQTHEEKSNWFKSKITNELGLELVSQYPQNDVSAHGLTAIYVNNPPQVISSMKSKGFVIAGGLYKGIASKYIRIGHMGYSVCNSDAEDIVKCYAALKSTLQE</sequence>
<dbReference type="InterPro" id="IPR015422">
    <property type="entry name" value="PyrdxlP-dep_Trfase_small"/>
</dbReference>
<evidence type="ECO:0000256" key="4">
    <source>
        <dbReference type="ARBA" id="ARBA00022576"/>
    </source>
</evidence>
<keyword evidence="11" id="KW-1185">Reference proteome</keyword>
<dbReference type="InParanoid" id="G0VD08"/>
<evidence type="ECO:0000256" key="3">
    <source>
        <dbReference type="ARBA" id="ARBA00013049"/>
    </source>
</evidence>
<dbReference type="GO" id="GO:0004760">
    <property type="term" value="F:L-serine-pyruvate transaminase activity"/>
    <property type="evidence" value="ECO:0007669"/>
    <property type="project" value="TreeGrafter"/>
</dbReference>
<dbReference type="PANTHER" id="PTHR21152">
    <property type="entry name" value="AMINOTRANSFERASE CLASS V"/>
    <property type="match status" value="1"/>
</dbReference>
<evidence type="ECO:0000256" key="6">
    <source>
        <dbReference type="ARBA" id="ARBA00022898"/>
    </source>
</evidence>
<evidence type="ECO:0000256" key="5">
    <source>
        <dbReference type="ARBA" id="ARBA00022679"/>
    </source>
</evidence>
<dbReference type="PANTHER" id="PTHR21152:SF24">
    <property type="entry name" value="ALANINE--GLYOXYLATE AMINOTRANSFERASE 1"/>
    <property type="match status" value="1"/>
</dbReference>
<reference evidence="10 11" key="1">
    <citation type="journal article" date="2011" name="Proc. Natl. Acad. Sci. U.S.A.">
        <title>Evolutionary erosion of yeast sex chromosomes by mating-type switching accidents.</title>
        <authorList>
            <person name="Gordon J.L."/>
            <person name="Armisen D."/>
            <person name="Proux-Wera E."/>
            <person name="Oheigeartaigh S.S."/>
            <person name="Byrne K.P."/>
            <person name="Wolfe K.H."/>
        </authorList>
    </citation>
    <scope>NUCLEOTIDE SEQUENCE [LARGE SCALE GENOMIC DNA]</scope>
    <source>
        <strain evidence="11">ATCC 76901 / BCRC 22586 / CBS 4309 / NBRC 1992 / NRRL Y-12630</strain>
    </source>
</reference>
<protein>
    <recommendedName>
        <fullName evidence="3">alanine--glyoxylate transaminase</fullName>
        <ecNumber evidence="3">2.6.1.44</ecNumber>
    </recommendedName>
</protein>
<dbReference type="InterPro" id="IPR024169">
    <property type="entry name" value="SP_NH2Trfase/AEP_transaminase"/>
</dbReference>
<dbReference type="Proteomes" id="UP000001640">
    <property type="component" value="Chromosome 3"/>
</dbReference>
<feature type="binding site" evidence="7">
    <location>
        <position position="365"/>
    </location>
    <ligand>
        <name>substrate</name>
    </ligand>
</feature>
<dbReference type="Pfam" id="PF00266">
    <property type="entry name" value="Aminotran_5"/>
    <property type="match status" value="1"/>
</dbReference>
<dbReference type="GO" id="GO:0019265">
    <property type="term" value="P:glycine biosynthetic process, by transamination of glyoxylate"/>
    <property type="evidence" value="ECO:0007669"/>
    <property type="project" value="EnsemblFungi"/>
</dbReference>
<dbReference type="RefSeq" id="XP_003675734.1">
    <property type="nucleotide sequence ID" value="XM_003675686.1"/>
</dbReference>
<dbReference type="KEGG" id="ncs:NCAS_0C03790"/>
<comment type="similarity">
    <text evidence="2">Belongs to the class-V pyridoxal-phosphate-dependent aminotransferase family.</text>
</comment>
<organism evidence="10 11">
    <name type="scientific">Naumovozyma castellii</name>
    <name type="common">Yeast</name>
    <name type="synonym">Saccharomyces castellii</name>
    <dbReference type="NCBI Taxonomy" id="27288"/>
    <lineage>
        <taxon>Eukaryota</taxon>
        <taxon>Fungi</taxon>
        <taxon>Dikarya</taxon>
        <taxon>Ascomycota</taxon>
        <taxon>Saccharomycotina</taxon>
        <taxon>Saccharomycetes</taxon>
        <taxon>Saccharomycetales</taxon>
        <taxon>Saccharomycetaceae</taxon>
        <taxon>Naumovozyma</taxon>
    </lineage>
</organism>
<dbReference type="EMBL" id="HE576754">
    <property type="protein sequence ID" value="CCC69369.1"/>
    <property type="molecule type" value="Genomic_DNA"/>
</dbReference>
<evidence type="ECO:0000313" key="10">
    <source>
        <dbReference type="EMBL" id="CCC69369.1"/>
    </source>
</evidence>
<dbReference type="GO" id="GO:0008453">
    <property type="term" value="F:alanine-glyoxylate transaminase activity"/>
    <property type="evidence" value="ECO:0007669"/>
    <property type="project" value="UniProtKB-EC"/>
</dbReference>
<dbReference type="SUPFAM" id="SSF53383">
    <property type="entry name" value="PLP-dependent transferases"/>
    <property type="match status" value="1"/>
</dbReference>
<feature type="modified residue" description="N6-(pyridoxal phosphate)lysine" evidence="8">
    <location>
        <position position="211"/>
    </location>
</feature>
<dbReference type="Gene3D" id="3.40.640.10">
    <property type="entry name" value="Type I PLP-dependent aspartate aminotransferase-like (Major domain)"/>
    <property type="match status" value="1"/>
</dbReference>
<evidence type="ECO:0000256" key="8">
    <source>
        <dbReference type="PIRSR" id="PIRSR000524-50"/>
    </source>
</evidence>
<keyword evidence="4" id="KW-0032">Aminotransferase</keyword>
<reference key="2">
    <citation type="submission" date="2011-08" db="EMBL/GenBank/DDBJ databases">
        <title>Genome sequence of Naumovozyma castellii.</title>
        <authorList>
            <person name="Gordon J.L."/>
            <person name="Armisen D."/>
            <person name="Proux-Wera E."/>
            <person name="OhEigeartaigh S.S."/>
            <person name="Byrne K.P."/>
            <person name="Wolfe K.H."/>
        </authorList>
    </citation>
    <scope>NUCLEOTIDE SEQUENCE</scope>
    <source>
        <strain>Type strain:CBS 4309</strain>
    </source>
</reference>
<accession>G0VD08</accession>